<name>A0A7W5V8A7_9ACTN</name>
<reference evidence="2 3" key="1">
    <citation type="submission" date="2020-08" db="EMBL/GenBank/DDBJ databases">
        <title>Sequencing the genomes of 1000 actinobacteria strains.</title>
        <authorList>
            <person name="Klenk H.-P."/>
        </authorList>
    </citation>
    <scope>NUCLEOTIDE SEQUENCE [LARGE SCALE GENOMIC DNA]</scope>
    <source>
        <strain evidence="2 3">DSM 44320</strain>
    </source>
</reference>
<dbReference type="GeneID" id="95394476"/>
<evidence type="ECO:0000313" key="3">
    <source>
        <dbReference type="Proteomes" id="UP000579945"/>
    </source>
</evidence>
<dbReference type="AlphaFoldDB" id="A0A7W5V8A7"/>
<gene>
    <name evidence="2" type="ORF">FHR33_008296</name>
</gene>
<dbReference type="EMBL" id="JACIBV010000001">
    <property type="protein sequence ID" value="MBB3732436.1"/>
    <property type="molecule type" value="Genomic_DNA"/>
</dbReference>
<organism evidence="2 3">
    <name type="scientific">Nonomuraea dietziae</name>
    <dbReference type="NCBI Taxonomy" id="65515"/>
    <lineage>
        <taxon>Bacteria</taxon>
        <taxon>Bacillati</taxon>
        <taxon>Actinomycetota</taxon>
        <taxon>Actinomycetes</taxon>
        <taxon>Streptosporangiales</taxon>
        <taxon>Streptosporangiaceae</taxon>
        <taxon>Nonomuraea</taxon>
    </lineage>
</organism>
<comment type="caution">
    <text evidence="2">The sequence shown here is derived from an EMBL/GenBank/DDBJ whole genome shotgun (WGS) entry which is preliminary data.</text>
</comment>
<dbReference type="RefSeq" id="WP_183659420.1">
    <property type="nucleotide sequence ID" value="NZ_BAAAXX010000133.1"/>
</dbReference>
<proteinExistence type="predicted"/>
<dbReference type="Proteomes" id="UP000579945">
    <property type="component" value="Unassembled WGS sequence"/>
</dbReference>
<feature type="region of interest" description="Disordered" evidence="1">
    <location>
        <begin position="70"/>
        <end position="92"/>
    </location>
</feature>
<sequence>MWNYDTNDCSDTATAGIVARRVNSYWQMSSLTWSNQPSVTLAGQIGNRGAYGIDCPEGEGEPYYTIEPMVQAPGPRTRAPERPPLIRRRDIR</sequence>
<protein>
    <submittedName>
        <fullName evidence="2">Uncharacterized protein</fullName>
    </submittedName>
</protein>
<evidence type="ECO:0000313" key="2">
    <source>
        <dbReference type="EMBL" id="MBB3732436.1"/>
    </source>
</evidence>
<keyword evidence="3" id="KW-1185">Reference proteome</keyword>
<evidence type="ECO:0000256" key="1">
    <source>
        <dbReference type="SAM" id="MobiDB-lite"/>
    </source>
</evidence>
<accession>A0A7W5V8A7</accession>